<dbReference type="EMBL" id="CM039177">
    <property type="protein sequence ID" value="KAH9701162.1"/>
    <property type="molecule type" value="Genomic_DNA"/>
</dbReference>
<keyword evidence="2" id="KW-1185">Reference proteome</keyword>
<accession>A0ACB8IVM6</accession>
<reference evidence="2" key="1">
    <citation type="journal article" date="2023" name="Hortic. Res.">
        <title>A chromosome-level phased genome enabling allele-level studies in sweet orange: a case study on citrus Huanglongbing tolerance.</title>
        <authorList>
            <person name="Wu B."/>
            <person name="Yu Q."/>
            <person name="Deng Z."/>
            <person name="Duan Y."/>
            <person name="Luo F."/>
            <person name="Gmitter F. Jr."/>
        </authorList>
    </citation>
    <scope>NUCLEOTIDE SEQUENCE [LARGE SCALE GENOMIC DNA]</scope>
    <source>
        <strain evidence="2">cv. Valencia</strain>
    </source>
</reference>
<comment type="caution">
    <text evidence="1">The sequence shown here is derived from an EMBL/GenBank/DDBJ whole genome shotgun (WGS) entry which is preliminary data.</text>
</comment>
<name>A0ACB8IVM6_CITSI</name>
<evidence type="ECO:0000313" key="2">
    <source>
        <dbReference type="Proteomes" id="UP000829398"/>
    </source>
</evidence>
<protein>
    <submittedName>
        <fullName evidence="1">p-hydroxybenzoic acid efflux pump subunit</fullName>
    </submittedName>
</protein>
<dbReference type="Proteomes" id="UP000829398">
    <property type="component" value="Chromosome 8"/>
</dbReference>
<proteinExistence type="predicted"/>
<gene>
    <name evidence="1" type="ORF">KPL71_024899</name>
</gene>
<organism evidence="1 2">
    <name type="scientific">Citrus sinensis</name>
    <name type="common">Sweet orange</name>
    <name type="synonym">Citrus aurantium var. sinensis</name>
    <dbReference type="NCBI Taxonomy" id="2711"/>
    <lineage>
        <taxon>Eukaryota</taxon>
        <taxon>Viridiplantae</taxon>
        <taxon>Streptophyta</taxon>
        <taxon>Embryophyta</taxon>
        <taxon>Tracheophyta</taxon>
        <taxon>Spermatophyta</taxon>
        <taxon>Magnoliopsida</taxon>
        <taxon>eudicotyledons</taxon>
        <taxon>Gunneridae</taxon>
        <taxon>Pentapetalae</taxon>
        <taxon>rosids</taxon>
        <taxon>malvids</taxon>
        <taxon>Sapindales</taxon>
        <taxon>Rutaceae</taxon>
        <taxon>Aurantioideae</taxon>
        <taxon>Citrus</taxon>
    </lineage>
</organism>
<evidence type="ECO:0000313" key="1">
    <source>
        <dbReference type="EMBL" id="KAH9701162.1"/>
    </source>
</evidence>
<sequence length="402" mass="43932">MDLRSDQMMVEDWRRGAADLVAADPIATDLVAADPFAVLAEQLASAVTAAKIDPATPCFSDIFSDRIGFHLIRSRSDRVSKNTSDQMQRSVTRCRAAGWLYTRLFRALDRLTTGTTALAVAIAAFFVAFPEGTHLVAKRIALGQIVLTYVMGFVNGEHSGAVMLPVRVAASTAIGVLACVLALLLPYPRLACYEVKWNCKQLADNASERLRLYVKALCAEDKSTALASISLAKSLTKSGTKHIQNIKRYQDSPQPSVLPRQERQLSKVANVKALGTVLGTVYGVLGCFLFEKLLPIRFLFLFPWFIFTSFLRHGRMYGQGGGISAVIGAVLILGRKSFGPPEEFAIARIVETFIGLTCTIIGELLFQSTRASTLAKSQLSKSLGTLHDCISSMTLRYISKRD</sequence>